<gene>
    <name evidence="1" type="ORF">CGCSCA2_v013735</name>
</gene>
<evidence type="ECO:0000313" key="2">
    <source>
        <dbReference type="Proteomes" id="UP000711996"/>
    </source>
</evidence>
<evidence type="ECO:0000313" key="1">
    <source>
        <dbReference type="EMBL" id="KAF4845128.1"/>
    </source>
</evidence>
<reference evidence="1" key="1">
    <citation type="submission" date="2019-06" db="EMBL/GenBank/DDBJ databases">
        <authorList>
            <person name="Gan P."/>
            <person name="Shirasu K."/>
        </authorList>
    </citation>
    <scope>NUCLEOTIDE SEQUENCE [LARGE SCALE GENOMIC DNA]</scope>
    <source>
        <strain evidence="1">CAD2</strain>
    </source>
</reference>
<organism evidence="1 2">
    <name type="scientific">Colletotrichum siamense</name>
    <name type="common">Anthracnose fungus</name>
    <dbReference type="NCBI Taxonomy" id="690259"/>
    <lineage>
        <taxon>Eukaryota</taxon>
        <taxon>Fungi</taxon>
        <taxon>Dikarya</taxon>
        <taxon>Ascomycota</taxon>
        <taxon>Pezizomycotina</taxon>
        <taxon>Sordariomycetes</taxon>
        <taxon>Hypocreomycetidae</taxon>
        <taxon>Glomerellales</taxon>
        <taxon>Glomerellaceae</taxon>
        <taxon>Colletotrichum</taxon>
        <taxon>Colletotrichum gloeosporioides species complex</taxon>
    </lineage>
</organism>
<accession>A0A9P5EI71</accession>
<dbReference type="AlphaFoldDB" id="A0A9P5EI71"/>
<comment type="caution">
    <text evidence="1">The sequence shown here is derived from an EMBL/GenBank/DDBJ whole genome shotgun (WGS) entry which is preliminary data.</text>
</comment>
<proteinExistence type="predicted"/>
<sequence length="25" mass="3084">MWLRCPFHGSRLQPMRRRLSEKPNS</sequence>
<dbReference type="EMBL" id="QPMT01000073">
    <property type="protein sequence ID" value="KAF4845128.1"/>
    <property type="molecule type" value="Genomic_DNA"/>
</dbReference>
<keyword evidence="2" id="KW-1185">Reference proteome</keyword>
<name>A0A9P5EI71_COLSI</name>
<protein>
    <submittedName>
        <fullName evidence="1">Uncharacterized protein</fullName>
    </submittedName>
</protein>
<dbReference type="Proteomes" id="UP000711996">
    <property type="component" value="Unassembled WGS sequence"/>
</dbReference>